<comment type="subcellular location">
    <subcellularLocation>
        <location evidence="1 8">Cell membrane</location>
        <topology evidence="1 8">Multi-pass membrane protein</topology>
    </subcellularLocation>
</comment>
<dbReference type="InterPro" id="IPR000515">
    <property type="entry name" value="MetI-like"/>
</dbReference>
<dbReference type="PANTHER" id="PTHR42929:SF1">
    <property type="entry name" value="INNER MEMBRANE ABC TRANSPORTER PERMEASE PROTEIN YDCU-RELATED"/>
    <property type="match status" value="1"/>
</dbReference>
<dbReference type="CDD" id="cd06261">
    <property type="entry name" value="TM_PBP2"/>
    <property type="match status" value="1"/>
</dbReference>
<dbReference type="InterPro" id="IPR035906">
    <property type="entry name" value="MetI-like_sf"/>
</dbReference>
<evidence type="ECO:0000313" key="10">
    <source>
        <dbReference type="EMBL" id="ADK80407.1"/>
    </source>
</evidence>
<feature type="transmembrane region" description="Helical" evidence="8">
    <location>
        <begin position="189"/>
        <end position="211"/>
    </location>
</feature>
<feature type="transmembrane region" description="Helical" evidence="8">
    <location>
        <begin position="94"/>
        <end position="115"/>
    </location>
</feature>
<dbReference type="RefSeq" id="WP_013253871.1">
    <property type="nucleotide sequence ID" value="NC_014364.1"/>
</dbReference>
<accession>E1R2X5</accession>
<dbReference type="OrthoDB" id="9807047at2"/>
<feature type="transmembrane region" description="Helical" evidence="8">
    <location>
        <begin position="247"/>
        <end position="269"/>
    </location>
</feature>
<comment type="similarity">
    <text evidence="2">Belongs to the binding-protein-dependent transport system permease family. CysTW subfamily.</text>
</comment>
<dbReference type="SUPFAM" id="SSF161098">
    <property type="entry name" value="MetI-like"/>
    <property type="match status" value="1"/>
</dbReference>
<gene>
    <name evidence="10" type="ordered locus">Spirs_1280</name>
</gene>
<protein>
    <submittedName>
        <fullName evidence="10">Binding-protein-dependent transport systems inner membrane component</fullName>
    </submittedName>
</protein>
<feature type="domain" description="ABC transmembrane type-1" evidence="9">
    <location>
        <begin position="59"/>
        <end position="266"/>
    </location>
</feature>
<proteinExistence type="inferred from homology"/>
<evidence type="ECO:0000256" key="4">
    <source>
        <dbReference type="ARBA" id="ARBA00022475"/>
    </source>
</evidence>
<evidence type="ECO:0000256" key="1">
    <source>
        <dbReference type="ARBA" id="ARBA00004651"/>
    </source>
</evidence>
<evidence type="ECO:0000259" key="9">
    <source>
        <dbReference type="PROSITE" id="PS50928"/>
    </source>
</evidence>
<evidence type="ECO:0000313" key="11">
    <source>
        <dbReference type="Proteomes" id="UP000002318"/>
    </source>
</evidence>
<name>E1R2X5_SEDSS</name>
<dbReference type="HOGENOM" id="CLU_016047_18_3_12"/>
<keyword evidence="6 8" id="KW-1133">Transmembrane helix</keyword>
<dbReference type="EMBL" id="CP002116">
    <property type="protein sequence ID" value="ADK80407.1"/>
    <property type="molecule type" value="Genomic_DNA"/>
</dbReference>
<feature type="transmembrane region" description="Helical" evidence="8">
    <location>
        <begin position="142"/>
        <end position="168"/>
    </location>
</feature>
<dbReference type="Proteomes" id="UP000002318">
    <property type="component" value="Chromosome"/>
</dbReference>
<evidence type="ECO:0000256" key="7">
    <source>
        <dbReference type="ARBA" id="ARBA00023136"/>
    </source>
</evidence>
<dbReference type="AlphaFoldDB" id="E1R2X5"/>
<dbReference type="Pfam" id="PF00528">
    <property type="entry name" value="BPD_transp_1"/>
    <property type="match status" value="1"/>
</dbReference>
<evidence type="ECO:0000256" key="2">
    <source>
        <dbReference type="ARBA" id="ARBA00007069"/>
    </source>
</evidence>
<organism evidence="10 11">
    <name type="scientific">Sediminispirochaeta smaragdinae (strain DSM 11293 / JCM 15392 / SEBR 4228)</name>
    <name type="common">Spirochaeta smaragdinae</name>
    <dbReference type="NCBI Taxonomy" id="573413"/>
    <lineage>
        <taxon>Bacteria</taxon>
        <taxon>Pseudomonadati</taxon>
        <taxon>Spirochaetota</taxon>
        <taxon>Spirochaetia</taxon>
        <taxon>Spirochaetales</taxon>
        <taxon>Spirochaetaceae</taxon>
        <taxon>Sediminispirochaeta</taxon>
    </lineage>
</organism>
<keyword evidence="4" id="KW-1003">Cell membrane</keyword>
<dbReference type="PANTHER" id="PTHR42929">
    <property type="entry name" value="INNER MEMBRANE ABC TRANSPORTER PERMEASE PROTEIN YDCU-RELATED-RELATED"/>
    <property type="match status" value="1"/>
</dbReference>
<keyword evidence="5 8" id="KW-0812">Transmembrane</keyword>
<sequence>MEKKTIFLLSPSAFMLISFAVVPLFIMFAYSFQGDDGSGFVGLANYARFFSKSFYLKLTLKTMRMSLLVTVISLLIAYPMAFILAKLIAKGKNIILMLIIIPFWSSQLIRAYSWMNLLRDGGILDIALQHVHLSSGEGLGILFTQTAVIIGLVHIFCPYMIITIYMTLEKIDDSLLEASRSLGARPITTFRRVILPLTETGIISGAILVFVPCLGSFVEPRILGGTQGSVIGTVIEDQFFEIYGWNFGSAIAFLLLVMVLASMGILSALRKRGVRING</sequence>
<dbReference type="Gene3D" id="1.10.3720.10">
    <property type="entry name" value="MetI-like"/>
    <property type="match status" value="1"/>
</dbReference>
<feature type="transmembrane region" description="Helical" evidence="8">
    <location>
        <begin position="12"/>
        <end position="32"/>
    </location>
</feature>
<dbReference type="eggNOG" id="COG1176">
    <property type="taxonomic scope" value="Bacteria"/>
</dbReference>
<evidence type="ECO:0000256" key="3">
    <source>
        <dbReference type="ARBA" id="ARBA00022448"/>
    </source>
</evidence>
<keyword evidence="11" id="KW-1185">Reference proteome</keyword>
<evidence type="ECO:0000256" key="5">
    <source>
        <dbReference type="ARBA" id="ARBA00022692"/>
    </source>
</evidence>
<evidence type="ECO:0000256" key="6">
    <source>
        <dbReference type="ARBA" id="ARBA00022989"/>
    </source>
</evidence>
<dbReference type="KEGG" id="ssm:Spirs_1280"/>
<dbReference type="STRING" id="573413.Spirs_1280"/>
<evidence type="ECO:0000256" key="8">
    <source>
        <dbReference type="RuleBase" id="RU363032"/>
    </source>
</evidence>
<dbReference type="GO" id="GO:0005886">
    <property type="term" value="C:plasma membrane"/>
    <property type="evidence" value="ECO:0007669"/>
    <property type="project" value="UniProtKB-SubCell"/>
</dbReference>
<keyword evidence="3 8" id="KW-0813">Transport</keyword>
<dbReference type="GO" id="GO:0055085">
    <property type="term" value="P:transmembrane transport"/>
    <property type="evidence" value="ECO:0007669"/>
    <property type="project" value="InterPro"/>
</dbReference>
<feature type="transmembrane region" description="Helical" evidence="8">
    <location>
        <begin position="65"/>
        <end position="87"/>
    </location>
</feature>
<reference evidence="11" key="1">
    <citation type="journal article" date="2010" name="Stand. Genomic Sci.">
        <title>Complete genome sequence of Spirochaeta smaragdinae type strain (SEBR 4228).</title>
        <authorList>
            <person name="Mavromatis K."/>
            <person name="Yasawong M."/>
            <person name="Chertkov O."/>
            <person name="Lapidus A."/>
            <person name="Lucas S."/>
            <person name="Nolan M."/>
            <person name="Del Rio T.G."/>
            <person name="Tice H."/>
            <person name="Cheng J.F."/>
            <person name="Pitluck S."/>
            <person name="Liolios K."/>
            <person name="Ivanova N."/>
            <person name="Tapia R."/>
            <person name="Han C."/>
            <person name="Bruce D."/>
            <person name="Goodwin L."/>
            <person name="Pati A."/>
            <person name="Chen A."/>
            <person name="Palaniappan K."/>
            <person name="Land M."/>
            <person name="Hauser L."/>
            <person name="Chang Y.J."/>
            <person name="Jeffries C.D."/>
            <person name="Detter J.C."/>
            <person name="Rohde M."/>
            <person name="Brambilla E."/>
            <person name="Spring S."/>
            <person name="Goker M."/>
            <person name="Sikorski J."/>
            <person name="Woyke T."/>
            <person name="Bristow J."/>
            <person name="Eisen J.A."/>
            <person name="Markowitz V."/>
            <person name="Hugenholtz P."/>
            <person name="Klenk H.P."/>
            <person name="Kyrpides N.C."/>
        </authorList>
    </citation>
    <scope>NUCLEOTIDE SEQUENCE [LARGE SCALE GENOMIC DNA]</scope>
    <source>
        <strain evidence="11">DSM 11293 / JCM 15392 / SEBR 4228</strain>
    </source>
</reference>
<keyword evidence="7 8" id="KW-0472">Membrane</keyword>
<dbReference type="PROSITE" id="PS50928">
    <property type="entry name" value="ABC_TM1"/>
    <property type="match status" value="1"/>
</dbReference>